<dbReference type="OrthoDB" id="1956481at2"/>
<dbReference type="EMBL" id="MCIB01000036">
    <property type="protein sequence ID" value="RKD30067.1"/>
    <property type="molecule type" value="Genomic_DNA"/>
</dbReference>
<comment type="caution">
    <text evidence="2">The sequence shown here is derived from an EMBL/GenBank/DDBJ whole genome shotgun (WGS) entry which is preliminary data.</text>
</comment>
<name>A0A419SXT9_9FIRM</name>
<evidence type="ECO:0000256" key="1">
    <source>
        <dbReference type="SAM" id="Phobius"/>
    </source>
</evidence>
<reference evidence="2 3" key="1">
    <citation type="submission" date="2016-08" db="EMBL/GenBank/DDBJ databases">
        <title>Novel Firmicutes and Novel Genomes.</title>
        <authorList>
            <person name="Poppleton D.I."/>
            <person name="Gribaldo S."/>
        </authorList>
    </citation>
    <scope>NUCLEOTIDE SEQUENCE [LARGE SCALE GENOMIC DNA]</scope>
    <source>
        <strain evidence="2 3">CTT3</strain>
    </source>
</reference>
<organism evidence="2 3">
    <name type="scientific">Thermohalobacter berrensis</name>
    <dbReference type="NCBI Taxonomy" id="99594"/>
    <lineage>
        <taxon>Bacteria</taxon>
        <taxon>Bacillati</taxon>
        <taxon>Bacillota</taxon>
        <taxon>Tissierellia</taxon>
        <taxon>Tissierellales</taxon>
        <taxon>Thermohalobacteraceae</taxon>
        <taxon>Thermohalobacter</taxon>
    </lineage>
</organism>
<dbReference type="AlphaFoldDB" id="A0A419SXT9"/>
<keyword evidence="1" id="KW-0812">Transmembrane</keyword>
<proteinExistence type="predicted"/>
<feature type="transmembrane region" description="Helical" evidence="1">
    <location>
        <begin position="6"/>
        <end position="27"/>
    </location>
</feature>
<evidence type="ECO:0000313" key="3">
    <source>
        <dbReference type="Proteomes" id="UP000284177"/>
    </source>
</evidence>
<accession>A0A419SXT9</accession>
<evidence type="ECO:0000313" key="2">
    <source>
        <dbReference type="EMBL" id="RKD30067.1"/>
    </source>
</evidence>
<keyword evidence="1" id="KW-1133">Transmembrane helix</keyword>
<sequence length="88" mass="10265">MNIKTIMFIALIFSGLEIFLNIFTMLIQKIASLFKKDYKLNQKGKDAIKLFVVAIFMISVIYFLIQLVKILAMWFGIPLDKSILDIFR</sequence>
<keyword evidence="1" id="KW-0472">Membrane</keyword>
<protein>
    <submittedName>
        <fullName evidence="2">Uncharacterized protein</fullName>
    </submittedName>
</protein>
<dbReference type="Proteomes" id="UP000284177">
    <property type="component" value="Unassembled WGS sequence"/>
</dbReference>
<gene>
    <name evidence="2" type="ORF">BET03_05015</name>
</gene>
<keyword evidence="3" id="KW-1185">Reference proteome</keyword>
<dbReference type="RefSeq" id="WP_120170346.1">
    <property type="nucleotide sequence ID" value="NZ_MCIB01000036.1"/>
</dbReference>
<feature type="transmembrane region" description="Helical" evidence="1">
    <location>
        <begin position="48"/>
        <end position="77"/>
    </location>
</feature>